<dbReference type="GO" id="GO:0046872">
    <property type="term" value="F:metal ion binding"/>
    <property type="evidence" value="ECO:0007669"/>
    <property type="project" value="UniProtKB-KW"/>
</dbReference>
<dbReference type="GO" id="GO:0020037">
    <property type="term" value="F:heme binding"/>
    <property type="evidence" value="ECO:0007669"/>
    <property type="project" value="InterPro"/>
</dbReference>
<name>A0A9N8DZF6_9STRA</name>
<reference evidence="6" key="1">
    <citation type="submission" date="2020-06" db="EMBL/GenBank/DDBJ databases">
        <authorList>
            <consortium name="Plant Systems Biology data submission"/>
        </authorList>
    </citation>
    <scope>NUCLEOTIDE SEQUENCE</scope>
    <source>
        <strain evidence="6">D6</strain>
    </source>
</reference>
<dbReference type="InterPro" id="IPR009050">
    <property type="entry name" value="Globin-like_sf"/>
</dbReference>
<proteinExistence type="inferred from homology"/>
<dbReference type="Gene3D" id="1.10.490.10">
    <property type="entry name" value="Globins"/>
    <property type="match status" value="1"/>
</dbReference>
<evidence type="ECO:0000313" key="6">
    <source>
        <dbReference type="EMBL" id="CAB9511125.1"/>
    </source>
</evidence>
<dbReference type="OrthoDB" id="37940at2759"/>
<dbReference type="InterPro" id="IPR044203">
    <property type="entry name" value="GlbO/GLB3-like"/>
</dbReference>
<keyword evidence="1" id="KW-0813">Transport</keyword>
<comment type="caution">
    <text evidence="6">The sequence shown here is derived from an EMBL/GenBank/DDBJ whole genome shotgun (WGS) entry which is preliminary data.</text>
</comment>
<evidence type="ECO:0000256" key="5">
    <source>
        <dbReference type="ARBA" id="ARBA00034496"/>
    </source>
</evidence>
<dbReference type="EMBL" id="CAICTM010000468">
    <property type="protein sequence ID" value="CAB9511125.1"/>
    <property type="molecule type" value="Genomic_DNA"/>
</dbReference>
<dbReference type="Proteomes" id="UP001153069">
    <property type="component" value="Unassembled WGS sequence"/>
</dbReference>
<keyword evidence="4" id="KW-0408">Iron</keyword>
<dbReference type="InterPro" id="IPR012292">
    <property type="entry name" value="Globin/Proto"/>
</dbReference>
<keyword evidence="3" id="KW-0479">Metal-binding</keyword>
<evidence type="ECO:0000256" key="3">
    <source>
        <dbReference type="ARBA" id="ARBA00022723"/>
    </source>
</evidence>
<keyword evidence="2" id="KW-0349">Heme</keyword>
<comment type="similarity">
    <text evidence="5">Belongs to the truncated hemoglobin family. Group II subfamily.</text>
</comment>
<evidence type="ECO:0000256" key="2">
    <source>
        <dbReference type="ARBA" id="ARBA00022617"/>
    </source>
</evidence>
<dbReference type="SUPFAM" id="SSF46458">
    <property type="entry name" value="Globin-like"/>
    <property type="match status" value="1"/>
</dbReference>
<dbReference type="GO" id="GO:0005344">
    <property type="term" value="F:oxygen carrier activity"/>
    <property type="evidence" value="ECO:0007669"/>
    <property type="project" value="InterPro"/>
</dbReference>
<evidence type="ECO:0000313" key="7">
    <source>
        <dbReference type="Proteomes" id="UP001153069"/>
    </source>
</evidence>
<dbReference type="PANTHER" id="PTHR47366">
    <property type="entry name" value="TWO-ON-TWO HEMOGLOBIN-3"/>
    <property type="match status" value="1"/>
</dbReference>
<sequence>MKTTPFPLKFHSPRCGYATAFSHQEFCDQNPDTSRPVDTSNEYNLVAGDDFQEPLHFWQLYSVIGEEPIHQIVTDFYTRVFDDHDDPSFRDVFTRLAPLNHHIKVQVAYWIDAMGGGRRYPGGEYRLNFHHQHNAQQVMTAQGAKRWMYHMRGALETIKFEDPRVKPCILEFLTTKMCSYAQKFGWEFDEKDMELYQD</sequence>
<dbReference type="GO" id="GO:0019825">
    <property type="term" value="F:oxygen binding"/>
    <property type="evidence" value="ECO:0007669"/>
    <property type="project" value="InterPro"/>
</dbReference>
<organism evidence="6 7">
    <name type="scientific">Seminavis robusta</name>
    <dbReference type="NCBI Taxonomy" id="568900"/>
    <lineage>
        <taxon>Eukaryota</taxon>
        <taxon>Sar</taxon>
        <taxon>Stramenopiles</taxon>
        <taxon>Ochrophyta</taxon>
        <taxon>Bacillariophyta</taxon>
        <taxon>Bacillariophyceae</taxon>
        <taxon>Bacillariophycidae</taxon>
        <taxon>Naviculales</taxon>
        <taxon>Naviculaceae</taxon>
        <taxon>Seminavis</taxon>
    </lineage>
</organism>
<dbReference type="Pfam" id="PF01152">
    <property type="entry name" value="Bac_globin"/>
    <property type="match status" value="1"/>
</dbReference>
<evidence type="ECO:0000256" key="4">
    <source>
        <dbReference type="ARBA" id="ARBA00023004"/>
    </source>
</evidence>
<dbReference type="AlphaFoldDB" id="A0A9N8DZF6"/>
<keyword evidence="7" id="KW-1185">Reference proteome</keyword>
<evidence type="ECO:0000256" key="1">
    <source>
        <dbReference type="ARBA" id="ARBA00022448"/>
    </source>
</evidence>
<dbReference type="InterPro" id="IPR001486">
    <property type="entry name" value="Hemoglobin_trunc"/>
</dbReference>
<accession>A0A9N8DZF6</accession>
<protein>
    <submittedName>
        <fullName evidence="6">Bacterial-like globin</fullName>
    </submittedName>
</protein>
<gene>
    <name evidence="6" type="ORF">SEMRO_469_G149340.1</name>
</gene>